<protein>
    <submittedName>
        <fullName evidence="1">Uncharacterized protein</fullName>
    </submittedName>
</protein>
<sequence length="142" mass="16971">MVLPNLVLNSRLHDKFNTRFMDPRKVNTLMLQRYEKQTEDNIIHFLEQQYYKTFILLPYNTSTWIRFRTLVCGTWNEKLARRFNFPVIYVRENTTHDDFIRVVQEQMMGFINEQILAPTGKFYYDGKPIHQAGPSSSDLTKS</sequence>
<reference evidence="1" key="1">
    <citation type="submission" date="2015-04" db="UniProtKB">
        <authorList>
            <consortium name="EnsemblPlants"/>
        </authorList>
    </citation>
    <scope>IDENTIFICATION</scope>
</reference>
<accession>A0A0E0FCN8</accession>
<dbReference type="HOGENOM" id="CLU_2100396_0_0_1"/>
<evidence type="ECO:0000313" key="1">
    <source>
        <dbReference type="EnsemblPlants" id="OMERI12G09860.1"/>
    </source>
</evidence>
<organism evidence="1">
    <name type="scientific">Oryza meridionalis</name>
    <dbReference type="NCBI Taxonomy" id="40149"/>
    <lineage>
        <taxon>Eukaryota</taxon>
        <taxon>Viridiplantae</taxon>
        <taxon>Streptophyta</taxon>
        <taxon>Embryophyta</taxon>
        <taxon>Tracheophyta</taxon>
        <taxon>Spermatophyta</taxon>
        <taxon>Magnoliopsida</taxon>
        <taxon>Liliopsida</taxon>
        <taxon>Poales</taxon>
        <taxon>Poaceae</taxon>
        <taxon>BOP clade</taxon>
        <taxon>Oryzoideae</taxon>
        <taxon>Oryzeae</taxon>
        <taxon>Oryzinae</taxon>
        <taxon>Oryza</taxon>
    </lineage>
</organism>
<name>A0A0E0FCN8_9ORYZ</name>
<dbReference type="AlphaFoldDB" id="A0A0E0FCN8"/>
<dbReference type="Proteomes" id="UP000008021">
    <property type="component" value="Chromosome 12"/>
</dbReference>
<proteinExistence type="predicted"/>
<reference evidence="1" key="2">
    <citation type="submission" date="2018-05" db="EMBL/GenBank/DDBJ databases">
        <title>OmerRS3 (Oryza meridionalis Reference Sequence Version 3).</title>
        <authorList>
            <person name="Zhang J."/>
            <person name="Kudrna D."/>
            <person name="Lee S."/>
            <person name="Talag J."/>
            <person name="Welchert J."/>
            <person name="Wing R.A."/>
        </authorList>
    </citation>
    <scope>NUCLEOTIDE SEQUENCE [LARGE SCALE GENOMIC DNA]</scope>
    <source>
        <strain evidence="1">cv. OR44</strain>
    </source>
</reference>
<evidence type="ECO:0000313" key="2">
    <source>
        <dbReference type="Proteomes" id="UP000008021"/>
    </source>
</evidence>
<keyword evidence="2" id="KW-1185">Reference proteome</keyword>
<dbReference type="EnsemblPlants" id="OMERI12G09860.1">
    <property type="protein sequence ID" value="OMERI12G09860.1"/>
    <property type="gene ID" value="OMERI12G09860"/>
</dbReference>
<dbReference type="Gramene" id="OMERI12G09860.1">
    <property type="protein sequence ID" value="OMERI12G09860.1"/>
    <property type="gene ID" value="OMERI12G09860"/>
</dbReference>